<proteinExistence type="predicted"/>
<dbReference type="Pfam" id="PF11343">
    <property type="entry name" value="DUF3145"/>
    <property type="match status" value="1"/>
</dbReference>
<comment type="caution">
    <text evidence="1">The sequence shown here is derived from an EMBL/GenBank/DDBJ whole genome shotgun (WGS) entry which is preliminary data.</text>
</comment>
<dbReference type="EMBL" id="BSTX01000003">
    <property type="protein sequence ID" value="GLZ79741.1"/>
    <property type="molecule type" value="Genomic_DNA"/>
</dbReference>
<evidence type="ECO:0000313" key="2">
    <source>
        <dbReference type="Proteomes" id="UP001165079"/>
    </source>
</evidence>
<dbReference type="InterPro" id="IPR021491">
    <property type="entry name" value="DUF3145"/>
</dbReference>
<keyword evidence="2" id="KW-1185">Reference proteome</keyword>
<evidence type="ECO:0000313" key="1">
    <source>
        <dbReference type="EMBL" id="GLZ79741.1"/>
    </source>
</evidence>
<sequence>MPTRGVVYVHSSPPAVCPHVEWAIGRVLVTPATLEWSKQSADPTTLRTECTWSGAAGTGSQIAAALKQWPMLRFEVTEEPSPGVDGERIMYVPGRGVFRATMSANGDLVVPEDRLRALLSGNPGAEAIRHSVEKLLGASWDTELEPFRHAGDGAPATWLTQVS</sequence>
<evidence type="ECO:0008006" key="3">
    <source>
        <dbReference type="Google" id="ProtNLM"/>
    </source>
</evidence>
<name>A0A9W6SPF0_9ACTN</name>
<gene>
    <name evidence="1" type="ORF">Afil01_45480</name>
</gene>
<accession>A0A9W6SPF0</accession>
<protein>
    <recommendedName>
        <fullName evidence="3">DUF3145 domain-containing protein</fullName>
    </recommendedName>
</protein>
<dbReference type="Proteomes" id="UP001165079">
    <property type="component" value="Unassembled WGS sequence"/>
</dbReference>
<organism evidence="1 2">
    <name type="scientific">Actinorhabdospora filicis</name>
    <dbReference type="NCBI Taxonomy" id="1785913"/>
    <lineage>
        <taxon>Bacteria</taxon>
        <taxon>Bacillati</taxon>
        <taxon>Actinomycetota</taxon>
        <taxon>Actinomycetes</taxon>
        <taxon>Micromonosporales</taxon>
        <taxon>Micromonosporaceae</taxon>
        <taxon>Actinorhabdospora</taxon>
    </lineage>
</organism>
<dbReference type="RefSeq" id="WP_285664887.1">
    <property type="nucleotide sequence ID" value="NZ_BSTX01000003.1"/>
</dbReference>
<dbReference type="AlphaFoldDB" id="A0A9W6SPF0"/>
<reference evidence="1" key="1">
    <citation type="submission" date="2023-03" db="EMBL/GenBank/DDBJ databases">
        <title>Actinorhabdospora filicis NBRC 111898.</title>
        <authorList>
            <person name="Ichikawa N."/>
            <person name="Sato H."/>
            <person name="Tonouchi N."/>
        </authorList>
    </citation>
    <scope>NUCLEOTIDE SEQUENCE</scope>
    <source>
        <strain evidence="1">NBRC 111898</strain>
    </source>
</reference>